<evidence type="ECO:0000313" key="1">
    <source>
        <dbReference type="EMBL" id="KAG8192486.1"/>
    </source>
</evidence>
<organism evidence="1 2">
    <name type="scientific">Oedothorax gibbosus</name>
    <dbReference type="NCBI Taxonomy" id="931172"/>
    <lineage>
        <taxon>Eukaryota</taxon>
        <taxon>Metazoa</taxon>
        <taxon>Ecdysozoa</taxon>
        <taxon>Arthropoda</taxon>
        <taxon>Chelicerata</taxon>
        <taxon>Arachnida</taxon>
        <taxon>Araneae</taxon>
        <taxon>Araneomorphae</taxon>
        <taxon>Entelegynae</taxon>
        <taxon>Araneoidea</taxon>
        <taxon>Linyphiidae</taxon>
        <taxon>Erigoninae</taxon>
        <taxon>Oedothorax</taxon>
    </lineage>
</organism>
<reference evidence="1 2" key="1">
    <citation type="journal article" date="2022" name="Nat. Ecol. Evol.">
        <title>A masculinizing supergene underlies an exaggerated male reproductive morph in a spider.</title>
        <authorList>
            <person name="Hendrickx F."/>
            <person name="De Corte Z."/>
            <person name="Sonet G."/>
            <person name="Van Belleghem S.M."/>
            <person name="Kostlbacher S."/>
            <person name="Vangestel C."/>
        </authorList>
    </citation>
    <scope>NUCLEOTIDE SEQUENCE [LARGE SCALE GENOMIC DNA]</scope>
    <source>
        <strain evidence="1">W744_W776</strain>
    </source>
</reference>
<proteinExistence type="predicted"/>
<dbReference type="Proteomes" id="UP000827092">
    <property type="component" value="Unassembled WGS sequence"/>
</dbReference>
<accession>A0AAV6V888</accession>
<name>A0AAV6V888_9ARAC</name>
<protein>
    <submittedName>
        <fullName evidence="1">Uncharacterized protein</fullName>
    </submittedName>
</protein>
<comment type="caution">
    <text evidence="1">The sequence shown here is derived from an EMBL/GenBank/DDBJ whole genome shotgun (WGS) entry which is preliminary data.</text>
</comment>
<evidence type="ECO:0000313" key="2">
    <source>
        <dbReference type="Proteomes" id="UP000827092"/>
    </source>
</evidence>
<keyword evidence="2" id="KW-1185">Reference proteome</keyword>
<gene>
    <name evidence="1" type="ORF">JTE90_018011</name>
</gene>
<dbReference type="AlphaFoldDB" id="A0AAV6V888"/>
<sequence>MQKPELPAYPSSRKLNVFGVATTKSFHNASSKPLEREACAILKCTLKDKRIVCFRNQSAGIAVTLITRFLT</sequence>
<dbReference type="EMBL" id="JAFNEN010000139">
    <property type="protein sequence ID" value="KAG8192486.1"/>
    <property type="molecule type" value="Genomic_DNA"/>
</dbReference>